<keyword evidence="1" id="KW-0732">Signal</keyword>
<feature type="signal peptide" evidence="1">
    <location>
        <begin position="1"/>
        <end position="26"/>
    </location>
</feature>
<evidence type="ECO:0000256" key="1">
    <source>
        <dbReference type="SAM" id="SignalP"/>
    </source>
</evidence>
<evidence type="ECO:0000313" key="2">
    <source>
        <dbReference type="EMBL" id="MBW31719.1"/>
    </source>
</evidence>
<sequence length="106" mass="12088">MLANRVVEHLFPYVVHLLFLVLLHDGQDREVQFGRNFAASMRTGGLGAAYWDDFGFGSSPLSTMYCTTDWRRPTRQSHDRRNVARRIETVRRVAASFSSCASPNHT</sequence>
<dbReference type="AlphaFoldDB" id="A0A2M3ZT67"/>
<feature type="chain" id="PRO_5014908431" evidence="1">
    <location>
        <begin position="27"/>
        <end position="106"/>
    </location>
</feature>
<accession>A0A2M3ZT67</accession>
<name>A0A2M3ZT67_9DIPT</name>
<dbReference type="EMBL" id="GGFM01010968">
    <property type="protein sequence ID" value="MBW31719.1"/>
    <property type="molecule type" value="Transcribed_RNA"/>
</dbReference>
<reference evidence="2" key="1">
    <citation type="submission" date="2018-01" db="EMBL/GenBank/DDBJ databases">
        <title>An insight into the sialome of Amazonian anophelines.</title>
        <authorList>
            <person name="Ribeiro J.M."/>
            <person name="Scarpassa V."/>
            <person name="Calvo E."/>
        </authorList>
    </citation>
    <scope>NUCLEOTIDE SEQUENCE</scope>
    <source>
        <tissue evidence="2">Salivary glands</tissue>
    </source>
</reference>
<protein>
    <submittedName>
        <fullName evidence="2">Putative secreted peptide</fullName>
    </submittedName>
</protein>
<organism evidence="2">
    <name type="scientific">Anopheles braziliensis</name>
    <dbReference type="NCBI Taxonomy" id="58242"/>
    <lineage>
        <taxon>Eukaryota</taxon>
        <taxon>Metazoa</taxon>
        <taxon>Ecdysozoa</taxon>
        <taxon>Arthropoda</taxon>
        <taxon>Hexapoda</taxon>
        <taxon>Insecta</taxon>
        <taxon>Pterygota</taxon>
        <taxon>Neoptera</taxon>
        <taxon>Endopterygota</taxon>
        <taxon>Diptera</taxon>
        <taxon>Nematocera</taxon>
        <taxon>Culicoidea</taxon>
        <taxon>Culicidae</taxon>
        <taxon>Anophelinae</taxon>
        <taxon>Anopheles</taxon>
    </lineage>
</organism>
<proteinExistence type="predicted"/>